<dbReference type="Gene3D" id="1.20.1250.20">
    <property type="entry name" value="MFS general substrate transporter like domains"/>
    <property type="match status" value="1"/>
</dbReference>
<keyword evidence="4 6" id="KW-1133">Transmembrane helix</keyword>
<keyword evidence="3 6" id="KW-0812">Transmembrane</keyword>
<evidence type="ECO:0000256" key="6">
    <source>
        <dbReference type="SAM" id="Phobius"/>
    </source>
</evidence>
<feature type="transmembrane region" description="Helical" evidence="6">
    <location>
        <begin position="105"/>
        <end position="124"/>
    </location>
</feature>
<feature type="transmembrane region" description="Helical" evidence="6">
    <location>
        <begin position="145"/>
        <end position="165"/>
    </location>
</feature>
<evidence type="ECO:0000259" key="7">
    <source>
        <dbReference type="PROSITE" id="PS50850"/>
    </source>
</evidence>
<organism evidence="8 9">
    <name type="scientific">Anaerobacterium chartisolvens</name>
    <dbReference type="NCBI Taxonomy" id="1297424"/>
    <lineage>
        <taxon>Bacteria</taxon>
        <taxon>Bacillati</taxon>
        <taxon>Bacillota</taxon>
        <taxon>Clostridia</taxon>
        <taxon>Eubacteriales</taxon>
        <taxon>Oscillospiraceae</taxon>
        <taxon>Anaerobacterium</taxon>
    </lineage>
</organism>
<evidence type="ECO:0000256" key="4">
    <source>
        <dbReference type="ARBA" id="ARBA00022989"/>
    </source>
</evidence>
<dbReference type="InterPro" id="IPR050495">
    <property type="entry name" value="ATG22/LtaA_families"/>
</dbReference>
<accession>A0A369ALS1</accession>
<gene>
    <name evidence="8" type="ORF">DFR58_1304</name>
</gene>
<feature type="transmembrane region" description="Helical" evidence="6">
    <location>
        <begin position="82"/>
        <end position="99"/>
    </location>
</feature>
<dbReference type="InterPro" id="IPR036259">
    <property type="entry name" value="MFS_trans_sf"/>
</dbReference>
<name>A0A369ALS1_9FIRM</name>
<dbReference type="AlphaFoldDB" id="A0A369ALS1"/>
<dbReference type="GO" id="GO:0005886">
    <property type="term" value="C:plasma membrane"/>
    <property type="evidence" value="ECO:0007669"/>
    <property type="project" value="UniProtKB-SubCell"/>
</dbReference>
<comment type="subcellular location">
    <subcellularLocation>
        <location evidence="1">Cell membrane</location>
        <topology evidence="1">Multi-pass membrane protein</topology>
    </subcellularLocation>
</comment>
<evidence type="ECO:0000313" key="8">
    <source>
        <dbReference type="EMBL" id="RCX10339.1"/>
    </source>
</evidence>
<keyword evidence="5 6" id="KW-0472">Membrane</keyword>
<feature type="transmembrane region" description="Helical" evidence="6">
    <location>
        <begin position="12"/>
        <end position="33"/>
    </location>
</feature>
<keyword evidence="2" id="KW-0813">Transport</keyword>
<dbReference type="InterPro" id="IPR020846">
    <property type="entry name" value="MFS_dom"/>
</dbReference>
<feature type="domain" description="Major facilitator superfamily (MFS) profile" evidence="7">
    <location>
        <begin position="1"/>
        <end position="410"/>
    </location>
</feature>
<dbReference type="GO" id="GO:0022857">
    <property type="term" value="F:transmembrane transporter activity"/>
    <property type="evidence" value="ECO:0007669"/>
    <property type="project" value="InterPro"/>
</dbReference>
<dbReference type="Proteomes" id="UP000253034">
    <property type="component" value="Unassembled WGS sequence"/>
</dbReference>
<dbReference type="SUPFAM" id="SSF103473">
    <property type="entry name" value="MFS general substrate transporter"/>
    <property type="match status" value="1"/>
</dbReference>
<feature type="transmembrane region" description="Helical" evidence="6">
    <location>
        <begin position="232"/>
        <end position="254"/>
    </location>
</feature>
<feature type="transmembrane region" description="Helical" evidence="6">
    <location>
        <begin position="321"/>
        <end position="343"/>
    </location>
</feature>
<feature type="transmembrane region" description="Helical" evidence="6">
    <location>
        <begin position="355"/>
        <end position="380"/>
    </location>
</feature>
<evidence type="ECO:0000256" key="2">
    <source>
        <dbReference type="ARBA" id="ARBA00022448"/>
    </source>
</evidence>
<feature type="transmembrane region" description="Helical" evidence="6">
    <location>
        <begin position="171"/>
        <end position="191"/>
    </location>
</feature>
<dbReference type="PROSITE" id="PS50850">
    <property type="entry name" value="MFS"/>
    <property type="match status" value="1"/>
</dbReference>
<feature type="transmembrane region" description="Helical" evidence="6">
    <location>
        <begin position="266"/>
        <end position="285"/>
    </location>
</feature>
<dbReference type="PANTHER" id="PTHR23519">
    <property type="entry name" value="AUTOPHAGY-RELATED PROTEIN 22"/>
    <property type="match status" value="1"/>
</dbReference>
<evidence type="ECO:0000256" key="5">
    <source>
        <dbReference type="ARBA" id="ARBA00023136"/>
    </source>
</evidence>
<dbReference type="EMBL" id="QPJT01000030">
    <property type="protein sequence ID" value="RCX10339.1"/>
    <property type="molecule type" value="Genomic_DNA"/>
</dbReference>
<reference evidence="8 9" key="1">
    <citation type="submission" date="2018-07" db="EMBL/GenBank/DDBJ databases">
        <title>Genomic Encyclopedia of Type Strains, Phase IV (KMG-IV): sequencing the most valuable type-strain genomes for metagenomic binning, comparative biology and taxonomic classification.</title>
        <authorList>
            <person name="Goeker M."/>
        </authorList>
    </citation>
    <scope>NUCLEOTIDE SEQUENCE [LARGE SCALE GENOMIC DNA]</scope>
    <source>
        <strain evidence="8 9">DSM 27016</strain>
    </source>
</reference>
<sequence>MSKLTRLEKHWILYDVGNSAFIMMVSTILPIYFKNMASEAGVPLWDSTAYWGYASSIATVIVALLGPVLGAVADTNGYKKPLFTASLILGAAGCIALSFPYSWMAFLVVFVIAKVGYSTSLVFYDSMLTDITTDKRMDNVSSHGYAWGYIGSCIPFTAGLALILFSGRLGIGSVAATSLALIITAVWWVAVSVPLIKNYKQVYFVEKLGNPLTDGLKRIASSLGSIRQNKKIFLFLLAFFFYIDGVYTIISMATSYGKDVGISDNNLLLALLLTQVVAFPCSILFGRLSKKLPTEWLIGICIIGYFLISIFALQLDRAWEFWFLAVCVAVFQGAIQALSRSYFAKIIPKEKSNEYFGFFDIFGKGAAFMGTTVMGVSTQISGSSKAGVASIALMFLIGAILFGIAVKEGAQKK</sequence>
<evidence type="ECO:0000256" key="3">
    <source>
        <dbReference type="ARBA" id="ARBA00022692"/>
    </source>
</evidence>
<evidence type="ECO:0000313" key="9">
    <source>
        <dbReference type="Proteomes" id="UP000253034"/>
    </source>
</evidence>
<keyword evidence="9" id="KW-1185">Reference proteome</keyword>
<protein>
    <submittedName>
        <fullName evidence="8">UMF1 family MFS transporter</fullName>
    </submittedName>
</protein>
<feature type="transmembrane region" description="Helical" evidence="6">
    <location>
        <begin position="386"/>
        <end position="406"/>
    </location>
</feature>
<dbReference type="Pfam" id="PF11700">
    <property type="entry name" value="ATG22"/>
    <property type="match status" value="1"/>
</dbReference>
<dbReference type="InterPro" id="IPR024671">
    <property type="entry name" value="Atg22-like"/>
</dbReference>
<dbReference type="PANTHER" id="PTHR23519:SF1">
    <property type="entry name" value="AUTOPHAGY-RELATED PROTEIN 22"/>
    <property type="match status" value="1"/>
</dbReference>
<feature type="transmembrane region" description="Helical" evidence="6">
    <location>
        <begin position="297"/>
        <end position="315"/>
    </location>
</feature>
<evidence type="ECO:0000256" key="1">
    <source>
        <dbReference type="ARBA" id="ARBA00004651"/>
    </source>
</evidence>
<feature type="transmembrane region" description="Helical" evidence="6">
    <location>
        <begin position="53"/>
        <end position="73"/>
    </location>
</feature>
<comment type="caution">
    <text evidence="8">The sequence shown here is derived from an EMBL/GenBank/DDBJ whole genome shotgun (WGS) entry which is preliminary data.</text>
</comment>
<proteinExistence type="predicted"/>